<dbReference type="Pfam" id="PF05443">
    <property type="entry name" value="ROS_MUCR"/>
    <property type="match status" value="1"/>
</dbReference>
<dbReference type="Proteomes" id="UP001418637">
    <property type="component" value="Unassembled WGS sequence"/>
</dbReference>
<evidence type="ECO:0000256" key="1">
    <source>
        <dbReference type="ARBA" id="ARBA00007031"/>
    </source>
</evidence>
<proteinExistence type="inferred from homology"/>
<comment type="caution">
    <text evidence="2">The sequence shown here is derived from an EMBL/GenBank/DDBJ whole genome shotgun (WGS) entry which is preliminary data.</text>
</comment>
<reference evidence="2 3" key="1">
    <citation type="submission" date="2024-04" db="EMBL/GenBank/DDBJ databases">
        <title>A novel species isolated from cricket.</title>
        <authorList>
            <person name="Wang H.-C."/>
        </authorList>
    </citation>
    <scope>NUCLEOTIDE SEQUENCE [LARGE SCALE GENOMIC DNA]</scope>
    <source>
        <strain evidence="2 3">WL0021</strain>
    </source>
</reference>
<name>A0ABV0BEL7_9HYPH</name>
<keyword evidence="3" id="KW-1185">Reference proteome</keyword>
<sequence>MLSELAGVGSDFHFPKVEAKSDNPAFSAAVAIVIAYLQKAHCSEEHIIPLLRDVHQVALEILKIENSPNAPIPQEKARATKPAVPVKDSVTDEYLVCLEDGQKVKSLKRYLRSHYDMTIAQYRMKWSLPIDYPVVAPALSRKRSRIAKQVKPHQARVRSKAPQ</sequence>
<gene>
    <name evidence="2" type="ORF">WJT86_00010</name>
</gene>
<dbReference type="InterPro" id="IPR008807">
    <property type="entry name" value="ROS_MUCR"/>
</dbReference>
<comment type="similarity">
    <text evidence="1">Belongs to the ros/MucR family.</text>
</comment>
<protein>
    <submittedName>
        <fullName evidence="2">MucR family transcriptional regulator</fullName>
    </submittedName>
</protein>
<dbReference type="Gene3D" id="1.10.10.1550">
    <property type="entry name" value="ROS/MUCR transcriptional regulator protein"/>
    <property type="match status" value="1"/>
</dbReference>
<organism evidence="2 3">
    <name type="scientific">Hohaiivirga grylli</name>
    <dbReference type="NCBI Taxonomy" id="3133970"/>
    <lineage>
        <taxon>Bacteria</taxon>
        <taxon>Pseudomonadati</taxon>
        <taxon>Pseudomonadota</taxon>
        <taxon>Alphaproteobacteria</taxon>
        <taxon>Hyphomicrobiales</taxon>
        <taxon>Methylobacteriaceae</taxon>
        <taxon>Hohaiivirga</taxon>
    </lineage>
</organism>
<accession>A0ABV0BEL7</accession>
<dbReference type="EMBL" id="JBBYXI010000001">
    <property type="protein sequence ID" value="MEN3929439.1"/>
    <property type="molecule type" value="Genomic_DNA"/>
</dbReference>
<dbReference type="InterPro" id="IPR041920">
    <property type="entry name" value="ROS/MUCR_sf"/>
</dbReference>
<dbReference type="RefSeq" id="WP_346336259.1">
    <property type="nucleotide sequence ID" value="NZ_JBBYXI010000001.1"/>
</dbReference>
<evidence type="ECO:0000313" key="3">
    <source>
        <dbReference type="Proteomes" id="UP001418637"/>
    </source>
</evidence>
<evidence type="ECO:0000313" key="2">
    <source>
        <dbReference type="EMBL" id="MEN3929439.1"/>
    </source>
</evidence>